<sequence>MLSIFSFLSQMYPPKPRFTEKEIPPLHGKVYIITGASSGIGLELAKILYSKHAKIYIAARSESKAFSAISSIKTLFSDSTGGSKTAQGYELQLGTNCIGTFLFTKLLTPLLLTTAKTSSSSSVRVIWVSSSAAEGLSPKGGVDMQNLDYKSEKAGMTKYGVSKAGNYLHAMEFGKKFGGEGVLSVPLNPGNLDSELYRSQGGIVRWVLRRLVLYPPVFGAYTLLFAGLSGDVGKMGRGVGSVFPFRADGMGLMIAVVPWGRFMKICGDLVAASKAKTEGGTGIARSFWEWNEERVKPYP</sequence>
<dbReference type="EMBL" id="KZ613953">
    <property type="protein sequence ID" value="PMD35071.1"/>
    <property type="molecule type" value="Genomic_DNA"/>
</dbReference>
<dbReference type="InterPro" id="IPR036291">
    <property type="entry name" value="NAD(P)-bd_dom_sf"/>
</dbReference>
<dbReference type="Pfam" id="PF00106">
    <property type="entry name" value="adh_short"/>
    <property type="match status" value="1"/>
</dbReference>
<protein>
    <submittedName>
        <fullName evidence="2">NAD(P)-binding protein</fullName>
    </submittedName>
</protein>
<dbReference type="GO" id="GO:0016491">
    <property type="term" value="F:oxidoreductase activity"/>
    <property type="evidence" value="ECO:0007669"/>
    <property type="project" value="UniProtKB-KW"/>
</dbReference>
<dbReference type="OrthoDB" id="191139at2759"/>
<dbReference type="Gene3D" id="3.40.50.720">
    <property type="entry name" value="NAD(P)-binding Rossmann-like Domain"/>
    <property type="match status" value="2"/>
</dbReference>
<gene>
    <name evidence="2" type="ORF">L207DRAFT_547357</name>
</gene>
<name>A0A2J6R990_HYAVF</name>
<dbReference type="Proteomes" id="UP000235786">
    <property type="component" value="Unassembled WGS sequence"/>
</dbReference>
<dbReference type="AlphaFoldDB" id="A0A2J6R990"/>
<dbReference type="InterPro" id="IPR002347">
    <property type="entry name" value="SDR_fam"/>
</dbReference>
<keyword evidence="3" id="KW-1185">Reference proteome</keyword>
<dbReference type="PRINTS" id="PR00081">
    <property type="entry name" value="GDHRDH"/>
</dbReference>
<organism evidence="2 3">
    <name type="scientific">Hyaloscypha variabilis (strain UAMH 11265 / GT02V1 / F)</name>
    <name type="common">Meliniomyces variabilis</name>
    <dbReference type="NCBI Taxonomy" id="1149755"/>
    <lineage>
        <taxon>Eukaryota</taxon>
        <taxon>Fungi</taxon>
        <taxon>Dikarya</taxon>
        <taxon>Ascomycota</taxon>
        <taxon>Pezizomycotina</taxon>
        <taxon>Leotiomycetes</taxon>
        <taxon>Helotiales</taxon>
        <taxon>Hyaloscyphaceae</taxon>
        <taxon>Hyaloscypha</taxon>
        <taxon>Hyaloscypha variabilis</taxon>
    </lineage>
</organism>
<keyword evidence="1" id="KW-0560">Oxidoreductase</keyword>
<dbReference type="PANTHER" id="PTHR43157:SF31">
    <property type="entry name" value="PHOSPHATIDYLINOSITOL-GLYCAN BIOSYNTHESIS CLASS F PROTEIN"/>
    <property type="match status" value="1"/>
</dbReference>
<evidence type="ECO:0000313" key="2">
    <source>
        <dbReference type="EMBL" id="PMD35071.1"/>
    </source>
</evidence>
<reference evidence="2 3" key="1">
    <citation type="submission" date="2016-04" db="EMBL/GenBank/DDBJ databases">
        <title>A degradative enzymes factory behind the ericoid mycorrhizal symbiosis.</title>
        <authorList>
            <consortium name="DOE Joint Genome Institute"/>
            <person name="Martino E."/>
            <person name="Morin E."/>
            <person name="Grelet G."/>
            <person name="Kuo A."/>
            <person name="Kohler A."/>
            <person name="Daghino S."/>
            <person name="Barry K."/>
            <person name="Choi C."/>
            <person name="Cichocki N."/>
            <person name="Clum A."/>
            <person name="Copeland A."/>
            <person name="Hainaut M."/>
            <person name="Haridas S."/>
            <person name="Labutti K."/>
            <person name="Lindquist E."/>
            <person name="Lipzen A."/>
            <person name="Khouja H.-R."/>
            <person name="Murat C."/>
            <person name="Ohm R."/>
            <person name="Olson A."/>
            <person name="Spatafora J."/>
            <person name="Veneault-Fourrey C."/>
            <person name="Henrissat B."/>
            <person name="Grigoriev I."/>
            <person name="Martin F."/>
            <person name="Perotto S."/>
        </authorList>
    </citation>
    <scope>NUCLEOTIDE SEQUENCE [LARGE SCALE GENOMIC DNA]</scope>
    <source>
        <strain evidence="2 3">F</strain>
    </source>
</reference>
<dbReference type="SUPFAM" id="SSF51735">
    <property type="entry name" value="NAD(P)-binding Rossmann-fold domains"/>
    <property type="match status" value="1"/>
</dbReference>
<evidence type="ECO:0000256" key="1">
    <source>
        <dbReference type="ARBA" id="ARBA00023002"/>
    </source>
</evidence>
<proteinExistence type="predicted"/>
<accession>A0A2J6R990</accession>
<evidence type="ECO:0000313" key="3">
    <source>
        <dbReference type="Proteomes" id="UP000235786"/>
    </source>
</evidence>
<dbReference type="PANTHER" id="PTHR43157">
    <property type="entry name" value="PHOSPHATIDYLINOSITOL-GLYCAN BIOSYNTHESIS CLASS F PROTEIN-RELATED"/>
    <property type="match status" value="1"/>
</dbReference>
<dbReference type="STRING" id="1149755.A0A2J6R990"/>